<dbReference type="OrthoDB" id="7569638at2"/>
<dbReference type="HOGENOM" id="CLU_087250_0_0_5"/>
<evidence type="ECO:0008006" key="3">
    <source>
        <dbReference type="Google" id="ProtNLM"/>
    </source>
</evidence>
<dbReference type="Proteomes" id="UP000005307">
    <property type="component" value="Chromosome"/>
</dbReference>
<dbReference type="eggNOG" id="ENOG502Z7KX">
    <property type="taxonomic scope" value="Bacteria"/>
</dbReference>
<evidence type="ECO:0000313" key="1">
    <source>
        <dbReference type="EMBL" id="AGI69288.1"/>
    </source>
</evidence>
<organism evidence="1 2">
    <name type="scientific">Octadecabacter antarcticus 307</name>
    <dbReference type="NCBI Taxonomy" id="391626"/>
    <lineage>
        <taxon>Bacteria</taxon>
        <taxon>Pseudomonadati</taxon>
        <taxon>Pseudomonadota</taxon>
        <taxon>Alphaproteobacteria</taxon>
        <taxon>Rhodobacterales</taxon>
        <taxon>Roseobacteraceae</taxon>
        <taxon>Octadecabacter</taxon>
    </lineage>
</organism>
<evidence type="ECO:0000313" key="2">
    <source>
        <dbReference type="Proteomes" id="UP000005307"/>
    </source>
</evidence>
<name>M9RBZ7_9RHOB</name>
<proteinExistence type="predicted"/>
<dbReference type="PANTHER" id="PTHR41260">
    <property type="entry name" value="PROTEIN ECSC"/>
    <property type="match status" value="1"/>
</dbReference>
<gene>
    <name evidence="1" type="ORF">OAN307_c38450</name>
</gene>
<dbReference type="InterPro" id="IPR024787">
    <property type="entry name" value="EcsC"/>
</dbReference>
<sequence length="269" mass="27999">MTADPDTLPPVNPDEPSIPLTDEARLQIANLAARQHNATGVLMQVVTFLGGQVEDGLKLLPTSTRARLDAAATRGLRASYDAAGRSQGGIGRFIGTDRAHKALASFTGALGGLGGLPTALAELPLATTVIFRAVQRIATEHGEDPMAVETRAQCLQIFGKGGPGSEDDGIDTSFIGARLGLSGAAINKLISKVAPKFATVLGQKLAAQTVPVLGAAAGAGTNYTFVSYYTDIAHVHFGLRNLARTYGADQVADAFTLEAIRLKNPRLKA</sequence>
<dbReference type="AlphaFoldDB" id="M9RBZ7"/>
<accession>M9RBZ7</accession>
<dbReference type="Pfam" id="PF12787">
    <property type="entry name" value="EcsC"/>
    <property type="match status" value="1"/>
</dbReference>
<protein>
    <recommendedName>
        <fullName evidence="3">Protein EcsC</fullName>
    </recommendedName>
</protein>
<dbReference type="KEGG" id="oat:OAN307_c38450"/>
<keyword evidence="2" id="KW-1185">Reference proteome</keyword>
<reference evidence="1 2" key="1">
    <citation type="journal article" date="2013" name="PLoS ONE">
        <title>Poles Apart: Arctic and Antarctic Octadecabacter strains Share High Genome Plasticity and a New Type of Xanthorhodopsin.</title>
        <authorList>
            <person name="Vollmers J."/>
            <person name="Voget S."/>
            <person name="Dietrich S."/>
            <person name="Gollnow K."/>
            <person name="Smits M."/>
            <person name="Meyer K."/>
            <person name="Brinkhoff T."/>
            <person name="Simon M."/>
            <person name="Daniel R."/>
        </authorList>
    </citation>
    <scope>NUCLEOTIDE SEQUENCE [LARGE SCALE GENOMIC DNA]</scope>
    <source>
        <strain evidence="1 2">307</strain>
    </source>
</reference>
<dbReference type="RefSeq" id="WP_015501230.1">
    <property type="nucleotide sequence ID" value="NC_020911.1"/>
</dbReference>
<dbReference type="EMBL" id="CP003740">
    <property type="protein sequence ID" value="AGI69288.1"/>
    <property type="molecule type" value="Genomic_DNA"/>
</dbReference>
<dbReference type="PANTHER" id="PTHR41260:SF1">
    <property type="entry name" value="PROTEIN ECSC"/>
    <property type="match status" value="1"/>
</dbReference>
<dbReference type="STRING" id="391626.OAN307_c38450"/>